<evidence type="ECO:0000313" key="1">
    <source>
        <dbReference type="EMBL" id="KAB2611464.1"/>
    </source>
</evidence>
<keyword evidence="2" id="KW-1185">Reference proteome</keyword>
<dbReference type="AlphaFoldDB" id="A0A5N5GL42"/>
<dbReference type="EMBL" id="SMOL01000487">
    <property type="protein sequence ID" value="KAB2611464.1"/>
    <property type="molecule type" value="Genomic_DNA"/>
</dbReference>
<organism evidence="1 2">
    <name type="scientific">Pyrus ussuriensis x Pyrus communis</name>
    <dbReference type="NCBI Taxonomy" id="2448454"/>
    <lineage>
        <taxon>Eukaryota</taxon>
        <taxon>Viridiplantae</taxon>
        <taxon>Streptophyta</taxon>
        <taxon>Embryophyta</taxon>
        <taxon>Tracheophyta</taxon>
        <taxon>Spermatophyta</taxon>
        <taxon>Magnoliopsida</taxon>
        <taxon>eudicotyledons</taxon>
        <taxon>Gunneridae</taxon>
        <taxon>Pentapetalae</taxon>
        <taxon>rosids</taxon>
        <taxon>fabids</taxon>
        <taxon>Rosales</taxon>
        <taxon>Rosaceae</taxon>
        <taxon>Amygdaloideae</taxon>
        <taxon>Maleae</taxon>
        <taxon>Pyrus</taxon>
    </lineage>
</organism>
<reference evidence="2" key="2">
    <citation type="submission" date="2019-10" db="EMBL/GenBank/DDBJ databases">
        <title>A de novo genome assembly of a pear dwarfing rootstock.</title>
        <authorList>
            <person name="Wang F."/>
            <person name="Wang J."/>
            <person name="Li S."/>
            <person name="Zhang Y."/>
            <person name="Fang M."/>
            <person name="Ma L."/>
            <person name="Zhao Y."/>
            <person name="Jiang S."/>
        </authorList>
    </citation>
    <scope>NUCLEOTIDE SEQUENCE [LARGE SCALE GENOMIC DNA]</scope>
</reference>
<comment type="caution">
    <text evidence="1">The sequence shown here is derived from an EMBL/GenBank/DDBJ whole genome shotgun (WGS) entry which is preliminary data.</text>
</comment>
<protein>
    <submittedName>
        <fullName evidence="1">Uncharacterized protein</fullName>
    </submittedName>
</protein>
<gene>
    <name evidence="1" type="ORF">D8674_019496</name>
</gene>
<evidence type="ECO:0000313" key="2">
    <source>
        <dbReference type="Proteomes" id="UP000327157"/>
    </source>
</evidence>
<name>A0A5N5GL42_9ROSA</name>
<reference evidence="1 2" key="3">
    <citation type="submission" date="2019-11" db="EMBL/GenBank/DDBJ databases">
        <title>A de novo genome assembly of a pear dwarfing rootstock.</title>
        <authorList>
            <person name="Wang F."/>
            <person name="Wang J."/>
            <person name="Li S."/>
            <person name="Zhang Y."/>
            <person name="Fang M."/>
            <person name="Ma L."/>
            <person name="Zhao Y."/>
            <person name="Jiang S."/>
        </authorList>
    </citation>
    <scope>NUCLEOTIDE SEQUENCE [LARGE SCALE GENOMIC DNA]</scope>
    <source>
        <strain evidence="1">S2</strain>
        <tissue evidence="1">Leaf</tissue>
    </source>
</reference>
<accession>A0A5N5GL42</accession>
<proteinExistence type="predicted"/>
<reference evidence="1 2" key="1">
    <citation type="submission" date="2019-09" db="EMBL/GenBank/DDBJ databases">
        <authorList>
            <person name="Ou C."/>
        </authorList>
    </citation>
    <scope>NUCLEOTIDE SEQUENCE [LARGE SCALE GENOMIC DNA]</scope>
    <source>
        <strain evidence="1">S2</strain>
        <tissue evidence="1">Leaf</tissue>
    </source>
</reference>
<sequence length="89" mass="10221">MSKEKLQTKLVNIENGRLRIAAVEKEERQKVESANVLAQLRKVQTDSMVAHKRQVDLEVETMKYMVEPNRVDVIQACLNITELRAALET</sequence>
<dbReference type="Proteomes" id="UP000327157">
    <property type="component" value="Chromosome 17"/>
</dbReference>